<protein>
    <submittedName>
        <fullName evidence="6">Aspartic proteinase oryzasin-1-like isoform X1</fullName>
    </submittedName>
</protein>
<evidence type="ECO:0000256" key="1">
    <source>
        <dbReference type="ARBA" id="ARBA00007447"/>
    </source>
</evidence>
<dbReference type="GeneID" id="104718323"/>
<name>A0ABM0U181_CAMSA</name>
<feature type="domain" description="Peptidase A1" evidence="4">
    <location>
        <begin position="54"/>
        <end position="355"/>
    </location>
</feature>
<keyword evidence="5" id="KW-1185">Reference proteome</keyword>
<dbReference type="PROSITE" id="PS00141">
    <property type="entry name" value="ASP_PROTEASE"/>
    <property type="match status" value="1"/>
</dbReference>
<dbReference type="InterPro" id="IPR001969">
    <property type="entry name" value="Aspartic_peptidase_AS"/>
</dbReference>
<evidence type="ECO:0000259" key="4">
    <source>
        <dbReference type="PROSITE" id="PS51767"/>
    </source>
</evidence>
<keyword evidence="2" id="KW-0645">Protease</keyword>
<keyword evidence="2" id="KW-0064">Aspartyl protease</keyword>
<dbReference type="Gene3D" id="2.40.70.10">
    <property type="entry name" value="Acid Proteases"/>
    <property type="match status" value="3"/>
</dbReference>
<dbReference type="SUPFAM" id="SSF50630">
    <property type="entry name" value="Acid proteases"/>
    <property type="match status" value="1"/>
</dbReference>
<sequence length="358" mass="39492">MNSLKFKRVLIASFCLFLLQSYAVEGIVRIGLTMGNTSFNKHGVGMKTSHGDIYYGEITIGTPGQRFTVVFDTGSSDLWVPSGNWQGKKPHNLYKSQKSSTYKPNGTNVTLEYGTGSLTGFLSIDSVDVGGITIADQYFTEARSSPEGDPLRNSSFDGILGLGSLQISTTETTPVWDSMMQQDKIEKKIFSIWYGRSNDAGAGGEIMFGGTNPAHYTGEHVYVTVDEVGHFFKMNNIFVGTIDTNKCSTGCHVFVDSGTTNILGPPDMIKDINRRIDAAPNCSNYEKLPDVSFTIEGRGYSVSPLDYIRKVTENVCTSRFKGYKNNFWILGMPFIRAFHTVYDYGKLPTVRIGFAKSV</sequence>
<evidence type="ECO:0000256" key="2">
    <source>
        <dbReference type="RuleBase" id="RU000454"/>
    </source>
</evidence>
<proteinExistence type="inferred from homology"/>
<dbReference type="Pfam" id="PF00026">
    <property type="entry name" value="Asp"/>
    <property type="match status" value="1"/>
</dbReference>
<gene>
    <name evidence="6" type="primary">LOC104718323</name>
</gene>
<reference evidence="5" key="1">
    <citation type="journal article" date="2014" name="Nat. Commun.">
        <title>The emerging biofuel crop Camelina sativa retains a highly undifferentiated hexaploid genome structure.</title>
        <authorList>
            <person name="Kagale S."/>
            <person name="Koh C."/>
            <person name="Nixon J."/>
            <person name="Bollina V."/>
            <person name="Clarke W.E."/>
            <person name="Tuteja R."/>
            <person name="Spillane C."/>
            <person name="Robinson S.J."/>
            <person name="Links M.G."/>
            <person name="Clarke C."/>
            <person name="Higgins E.E."/>
            <person name="Huebert T."/>
            <person name="Sharpe A.G."/>
            <person name="Parkin I.A."/>
        </authorList>
    </citation>
    <scope>NUCLEOTIDE SEQUENCE [LARGE SCALE GENOMIC DNA]</scope>
    <source>
        <strain evidence="5">cv. DH55</strain>
    </source>
</reference>
<keyword evidence="3" id="KW-0732">Signal</keyword>
<dbReference type="PANTHER" id="PTHR47966:SF39">
    <property type="entry name" value="EUKARYOTIC ASPARTYL PROTEASE FAMILY PROTEIN"/>
    <property type="match status" value="1"/>
</dbReference>
<dbReference type="InterPro" id="IPR021109">
    <property type="entry name" value="Peptidase_aspartic_dom_sf"/>
</dbReference>
<comment type="similarity">
    <text evidence="1 2">Belongs to the peptidase A1 family.</text>
</comment>
<feature type="signal peptide" evidence="3">
    <location>
        <begin position="1"/>
        <end position="23"/>
    </location>
</feature>
<reference evidence="6" key="2">
    <citation type="submission" date="2025-08" db="UniProtKB">
        <authorList>
            <consortium name="RefSeq"/>
        </authorList>
    </citation>
    <scope>IDENTIFICATION</scope>
    <source>
        <tissue evidence="6">Leaf</tissue>
    </source>
</reference>
<evidence type="ECO:0000313" key="6">
    <source>
        <dbReference type="RefSeq" id="XP_010434349.1"/>
    </source>
</evidence>
<dbReference type="PRINTS" id="PR00792">
    <property type="entry name" value="PEPSIN"/>
</dbReference>
<evidence type="ECO:0000256" key="3">
    <source>
        <dbReference type="SAM" id="SignalP"/>
    </source>
</evidence>
<dbReference type="RefSeq" id="XP_010434349.1">
    <property type="nucleotide sequence ID" value="XM_010436047.2"/>
</dbReference>
<dbReference type="InterPro" id="IPR001461">
    <property type="entry name" value="Aspartic_peptidase_A1"/>
</dbReference>
<organism evidence="5 6">
    <name type="scientific">Camelina sativa</name>
    <name type="common">False flax</name>
    <name type="synonym">Myagrum sativum</name>
    <dbReference type="NCBI Taxonomy" id="90675"/>
    <lineage>
        <taxon>Eukaryota</taxon>
        <taxon>Viridiplantae</taxon>
        <taxon>Streptophyta</taxon>
        <taxon>Embryophyta</taxon>
        <taxon>Tracheophyta</taxon>
        <taxon>Spermatophyta</taxon>
        <taxon>Magnoliopsida</taxon>
        <taxon>eudicotyledons</taxon>
        <taxon>Gunneridae</taxon>
        <taxon>Pentapetalae</taxon>
        <taxon>rosids</taxon>
        <taxon>malvids</taxon>
        <taxon>Brassicales</taxon>
        <taxon>Brassicaceae</taxon>
        <taxon>Camelineae</taxon>
        <taxon>Camelina</taxon>
    </lineage>
</organism>
<evidence type="ECO:0000313" key="5">
    <source>
        <dbReference type="Proteomes" id="UP000694864"/>
    </source>
</evidence>
<accession>A0ABM0U181</accession>
<keyword evidence="2" id="KW-0378">Hydrolase</keyword>
<feature type="chain" id="PRO_5045906648" evidence="3">
    <location>
        <begin position="24"/>
        <end position="358"/>
    </location>
</feature>
<dbReference type="PROSITE" id="PS51767">
    <property type="entry name" value="PEPTIDASE_A1"/>
    <property type="match status" value="1"/>
</dbReference>
<dbReference type="Proteomes" id="UP000694864">
    <property type="component" value="Chromosome 10"/>
</dbReference>
<dbReference type="PANTHER" id="PTHR47966">
    <property type="entry name" value="BETA-SITE APP-CLEAVING ENZYME, ISOFORM A-RELATED"/>
    <property type="match status" value="1"/>
</dbReference>
<dbReference type="InterPro" id="IPR033121">
    <property type="entry name" value="PEPTIDASE_A1"/>
</dbReference>